<organism evidence="2 3">
    <name type="scientific">Phakopsora pachyrhizi</name>
    <name type="common">Asian soybean rust disease fungus</name>
    <dbReference type="NCBI Taxonomy" id="170000"/>
    <lineage>
        <taxon>Eukaryota</taxon>
        <taxon>Fungi</taxon>
        <taxon>Dikarya</taxon>
        <taxon>Basidiomycota</taxon>
        <taxon>Pucciniomycotina</taxon>
        <taxon>Pucciniomycetes</taxon>
        <taxon>Pucciniales</taxon>
        <taxon>Phakopsoraceae</taxon>
        <taxon>Phakopsora</taxon>
    </lineage>
</organism>
<protein>
    <submittedName>
        <fullName evidence="2">Uncharacterized protein</fullName>
    </submittedName>
</protein>
<dbReference type="AlphaFoldDB" id="A0AAV0B4B9"/>
<keyword evidence="3" id="KW-1185">Reference proteome</keyword>
<accession>A0AAV0B4B9</accession>
<gene>
    <name evidence="2" type="ORF">PPACK8108_LOCUS14299</name>
</gene>
<reference evidence="2" key="1">
    <citation type="submission" date="2022-06" db="EMBL/GenBank/DDBJ databases">
        <authorList>
            <consortium name="SYNGENTA / RWTH Aachen University"/>
        </authorList>
    </citation>
    <scope>NUCLEOTIDE SEQUENCE</scope>
</reference>
<sequence>MHNPSSSSASSSTHSCDFDPDLIIPDAILANQVSHLVKRVKSAKTTFINLVVLNLRMRMRNKVEEAEDDIDEGFFDDIEFPSKFGIPNNFHQTSIPSNPSSSLPSSKLHKPTESVHLSSSDSSRIVDEHYHQPKSSSTQSFVTAPIIPSSSSSTTIAAPSSGPQKQPRLSSSSSSSSSSKNIIIWSVPMGDMLTSYFYFEEQLAAEQL</sequence>
<dbReference type="EMBL" id="CALTRL010003673">
    <property type="protein sequence ID" value="CAH7681664.1"/>
    <property type="molecule type" value="Genomic_DNA"/>
</dbReference>
<evidence type="ECO:0000313" key="2">
    <source>
        <dbReference type="EMBL" id="CAH7681664.1"/>
    </source>
</evidence>
<comment type="caution">
    <text evidence="2">The sequence shown here is derived from an EMBL/GenBank/DDBJ whole genome shotgun (WGS) entry which is preliminary data.</text>
</comment>
<evidence type="ECO:0000313" key="3">
    <source>
        <dbReference type="Proteomes" id="UP001153365"/>
    </source>
</evidence>
<proteinExistence type="predicted"/>
<feature type="compositionally biased region" description="Low complexity" evidence="1">
    <location>
        <begin position="152"/>
        <end position="161"/>
    </location>
</feature>
<name>A0AAV0B4B9_PHAPC</name>
<feature type="compositionally biased region" description="Low complexity" evidence="1">
    <location>
        <begin position="94"/>
        <end position="106"/>
    </location>
</feature>
<feature type="region of interest" description="Disordered" evidence="1">
    <location>
        <begin position="152"/>
        <end position="178"/>
    </location>
</feature>
<evidence type="ECO:0000256" key="1">
    <source>
        <dbReference type="SAM" id="MobiDB-lite"/>
    </source>
</evidence>
<feature type="region of interest" description="Disordered" evidence="1">
    <location>
        <begin position="89"/>
        <end position="122"/>
    </location>
</feature>
<dbReference type="Proteomes" id="UP001153365">
    <property type="component" value="Unassembled WGS sequence"/>
</dbReference>